<protein>
    <submittedName>
        <fullName evidence="7">RNA polymerase sigma70 factor</fullName>
    </submittedName>
</protein>
<evidence type="ECO:0000256" key="2">
    <source>
        <dbReference type="ARBA" id="ARBA00023015"/>
    </source>
</evidence>
<dbReference type="InterPro" id="IPR036388">
    <property type="entry name" value="WH-like_DNA-bd_sf"/>
</dbReference>
<name>A0A8E1QXS9_9BACT</name>
<dbReference type="Gene3D" id="1.10.1740.10">
    <property type="match status" value="1"/>
</dbReference>
<feature type="domain" description="RNA polymerase sigma factor 70 region 4 type 2" evidence="6">
    <location>
        <begin position="122"/>
        <end position="173"/>
    </location>
</feature>
<dbReference type="SUPFAM" id="SSF88659">
    <property type="entry name" value="Sigma3 and sigma4 domains of RNA polymerase sigma factors"/>
    <property type="match status" value="1"/>
</dbReference>
<keyword evidence="2" id="KW-0805">Transcription regulation</keyword>
<evidence type="ECO:0000313" key="8">
    <source>
        <dbReference type="Proteomes" id="UP000036951"/>
    </source>
</evidence>
<dbReference type="RefSeq" id="WP_053398332.1">
    <property type="nucleotide sequence ID" value="NZ_LFQU01000012.1"/>
</dbReference>
<dbReference type="InterPro" id="IPR013249">
    <property type="entry name" value="RNA_pol_sigma70_r4_t2"/>
</dbReference>
<feature type="domain" description="RNA polymerase sigma-70 region 2" evidence="5">
    <location>
        <begin position="26"/>
        <end position="91"/>
    </location>
</feature>
<dbReference type="InterPro" id="IPR039425">
    <property type="entry name" value="RNA_pol_sigma-70-like"/>
</dbReference>
<evidence type="ECO:0000313" key="7">
    <source>
        <dbReference type="EMBL" id="KOO68507.1"/>
    </source>
</evidence>
<dbReference type="NCBIfam" id="TIGR02937">
    <property type="entry name" value="sigma70-ECF"/>
    <property type="match status" value="1"/>
</dbReference>
<dbReference type="SUPFAM" id="SSF88946">
    <property type="entry name" value="Sigma2 domain of RNA polymerase sigma factors"/>
    <property type="match status" value="1"/>
</dbReference>
<dbReference type="Pfam" id="PF04542">
    <property type="entry name" value="Sigma70_r2"/>
    <property type="match status" value="1"/>
</dbReference>
<dbReference type="CDD" id="cd06171">
    <property type="entry name" value="Sigma70_r4"/>
    <property type="match status" value="1"/>
</dbReference>
<dbReference type="AlphaFoldDB" id="A0A8E1QXS9"/>
<keyword evidence="8" id="KW-1185">Reference proteome</keyword>
<dbReference type="Gene3D" id="1.10.10.10">
    <property type="entry name" value="Winged helix-like DNA-binding domain superfamily/Winged helix DNA-binding domain"/>
    <property type="match status" value="1"/>
</dbReference>
<dbReference type="GO" id="GO:0016987">
    <property type="term" value="F:sigma factor activity"/>
    <property type="evidence" value="ECO:0007669"/>
    <property type="project" value="UniProtKB-KW"/>
</dbReference>
<dbReference type="InterPro" id="IPR013325">
    <property type="entry name" value="RNA_pol_sigma_r2"/>
</dbReference>
<sequence>MALSEDLICRMLASETTRRKAFDAIVKLYGERLYWKIRYIVLCHDDANDVLQNTFLKAWNNIDSFHKKSKLFTWLCSIAINEALDYLRKNKNNSTIDISESPSVSKTLMADEYFDGDEAHALLLEAVATLPDVQRTVFNLKYFDNMKYSEISEILNTSEGALKASYHIAVKKISDYFHLHE</sequence>
<gene>
    <name evidence="7" type="ORF">ACU52_07440</name>
</gene>
<comment type="similarity">
    <text evidence="1">Belongs to the sigma-70 factor family. ECF subfamily.</text>
</comment>
<dbReference type="OrthoDB" id="9780326at2"/>
<keyword evidence="4" id="KW-0804">Transcription</keyword>
<keyword evidence="3" id="KW-0731">Sigma factor</keyword>
<evidence type="ECO:0000259" key="6">
    <source>
        <dbReference type="Pfam" id="PF08281"/>
    </source>
</evidence>
<dbReference type="PANTHER" id="PTHR43133">
    <property type="entry name" value="RNA POLYMERASE ECF-TYPE SIGMA FACTO"/>
    <property type="match status" value="1"/>
</dbReference>
<dbReference type="EMBL" id="LFQU01000012">
    <property type="protein sequence ID" value="KOO68507.1"/>
    <property type="molecule type" value="Genomic_DNA"/>
</dbReference>
<dbReference type="GO" id="GO:0006352">
    <property type="term" value="P:DNA-templated transcription initiation"/>
    <property type="evidence" value="ECO:0007669"/>
    <property type="project" value="InterPro"/>
</dbReference>
<organism evidence="7 8">
    <name type="scientific">Xylanibacter rarus</name>
    <dbReference type="NCBI Taxonomy" id="1676614"/>
    <lineage>
        <taxon>Bacteria</taxon>
        <taxon>Pseudomonadati</taxon>
        <taxon>Bacteroidota</taxon>
        <taxon>Bacteroidia</taxon>
        <taxon>Bacteroidales</taxon>
        <taxon>Prevotellaceae</taxon>
        <taxon>Xylanibacter</taxon>
    </lineage>
</organism>
<dbReference type="Pfam" id="PF08281">
    <property type="entry name" value="Sigma70_r4_2"/>
    <property type="match status" value="1"/>
</dbReference>
<evidence type="ECO:0000256" key="1">
    <source>
        <dbReference type="ARBA" id="ARBA00010641"/>
    </source>
</evidence>
<dbReference type="PANTHER" id="PTHR43133:SF51">
    <property type="entry name" value="RNA POLYMERASE SIGMA FACTOR"/>
    <property type="match status" value="1"/>
</dbReference>
<dbReference type="InterPro" id="IPR007627">
    <property type="entry name" value="RNA_pol_sigma70_r2"/>
</dbReference>
<reference evidence="7 8" key="1">
    <citation type="submission" date="2015-06" db="EMBL/GenBank/DDBJ databases">
        <title>Prevotella sp. 109, sp. nov., a novel member of the family Prevotellaceae isolated from human faeces.</title>
        <authorList>
            <person name="Shkoporov A.N."/>
            <person name="Chaplin A.V."/>
            <person name="Kafarskaia L.I."/>
            <person name="Efimov B.A."/>
        </authorList>
    </citation>
    <scope>NUCLEOTIDE SEQUENCE [LARGE SCALE GENOMIC DNA]</scope>
    <source>
        <strain evidence="7 8">109</strain>
    </source>
</reference>
<dbReference type="Proteomes" id="UP000036951">
    <property type="component" value="Unassembled WGS sequence"/>
</dbReference>
<dbReference type="InterPro" id="IPR013324">
    <property type="entry name" value="RNA_pol_sigma_r3/r4-like"/>
</dbReference>
<evidence type="ECO:0000259" key="5">
    <source>
        <dbReference type="Pfam" id="PF04542"/>
    </source>
</evidence>
<dbReference type="GO" id="GO:0003677">
    <property type="term" value="F:DNA binding"/>
    <property type="evidence" value="ECO:0007669"/>
    <property type="project" value="InterPro"/>
</dbReference>
<comment type="caution">
    <text evidence="7">The sequence shown here is derived from an EMBL/GenBank/DDBJ whole genome shotgun (WGS) entry which is preliminary data.</text>
</comment>
<dbReference type="InterPro" id="IPR014284">
    <property type="entry name" value="RNA_pol_sigma-70_dom"/>
</dbReference>
<evidence type="ECO:0000256" key="3">
    <source>
        <dbReference type="ARBA" id="ARBA00023082"/>
    </source>
</evidence>
<evidence type="ECO:0000256" key="4">
    <source>
        <dbReference type="ARBA" id="ARBA00023163"/>
    </source>
</evidence>
<proteinExistence type="inferred from homology"/>
<accession>A0A8E1QXS9</accession>